<protein>
    <submittedName>
        <fullName evidence="4">LOW QUALITY PROTEIN: uncharacterized protein C2orf78 homolog</fullName>
    </submittedName>
</protein>
<evidence type="ECO:0000313" key="3">
    <source>
        <dbReference type="Proteomes" id="UP000886700"/>
    </source>
</evidence>
<sequence>MEDPPATQSKNFRAFRRDEDLESSSSIIFSYKEVEKKHQKASDGLHGAPQPRIQCQVLLEGEEAMGIATVSEGTFDNTAKHLDSTDQKSSHSSPRISRSQDQDKTQEDQSNKAKKTGELKPPCPRVKVEDKLSITKTKRKRNPPELSHDSFKKPLTHLGIHMLEAVQFFYPRGKKSDKKTRISCFQSLPNFSNNQDARTGPATTSHLDVPCDGPGLANTPGNAQRSEISAHKECLPPSPCKLPPPGKVKLVPLRFPDLGKTQARHFSRKLLSLTSGNPTAAYAVRPHSHLAPATTLNSSQAAPASKSLTASEKTAVLTANSATRHNITNNFHYCTMPRPAVRGLTPTEHHLILHSRGSLSLLPGSRPHHLPNLKPNTCCKTSPANHFHGGKQTFQGQASHSPSQQSRGQRGSWAQQEQQNAAKWSSQNKLLVFLHREKDMEIVQYYGYAM</sequence>
<evidence type="ECO:0000313" key="4">
    <source>
        <dbReference type="RefSeq" id="XP_040592437.1"/>
    </source>
</evidence>
<dbReference type="InterPro" id="IPR027898">
    <property type="entry name" value="DUF4629"/>
</dbReference>
<name>A0ABM2WNT3_MESAU</name>
<feature type="compositionally biased region" description="Basic and acidic residues" evidence="1">
    <location>
        <begin position="98"/>
        <end position="118"/>
    </location>
</feature>
<feature type="compositionally biased region" description="Basic and acidic residues" evidence="1">
    <location>
        <begin position="142"/>
        <end position="152"/>
    </location>
</feature>
<dbReference type="PANTHER" id="PTHR31466">
    <property type="entry name" value="GENE 5591-RELATED"/>
    <property type="match status" value="1"/>
</dbReference>
<accession>A0ABM2WNT3</accession>
<keyword evidence="3" id="KW-1185">Reference proteome</keyword>
<feature type="compositionally biased region" description="Low complexity" evidence="1">
    <location>
        <begin position="399"/>
        <end position="416"/>
    </location>
</feature>
<feature type="compositionally biased region" description="Basic and acidic residues" evidence="1">
    <location>
        <begin position="78"/>
        <end position="89"/>
    </location>
</feature>
<dbReference type="GeneID" id="101826671"/>
<gene>
    <name evidence="4" type="primary">LOC101826671</name>
</gene>
<feature type="region of interest" description="Disordered" evidence="1">
    <location>
        <begin position="1"/>
        <end position="21"/>
    </location>
</feature>
<proteinExistence type="predicted"/>
<feature type="domain" description="DUF4629" evidence="2">
    <location>
        <begin position="31"/>
        <end position="176"/>
    </location>
</feature>
<dbReference type="Proteomes" id="UP000886700">
    <property type="component" value="Unplaced"/>
</dbReference>
<feature type="region of interest" description="Disordered" evidence="1">
    <location>
        <begin position="78"/>
        <end position="152"/>
    </location>
</feature>
<evidence type="ECO:0000256" key="1">
    <source>
        <dbReference type="SAM" id="MobiDB-lite"/>
    </source>
</evidence>
<feature type="region of interest" description="Disordered" evidence="1">
    <location>
        <begin position="382"/>
        <end position="420"/>
    </location>
</feature>
<dbReference type="PANTHER" id="PTHR31466:SF1">
    <property type="entry name" value="RIKEN CDNA 4930433I11 GENE"/>
    <property type="match status" value="1"/>
</dbReference>
<dbReference type="InterPro" id="IPR040292">
    <property type="entry name" value="C2orf78-like"/>
</dbReference>
<dbReference type="Pfam" id="PF15442">
    <property type="entry name" value="DUF4629"/>
    <property type="match status" value="1"/>
</dbReference>
<evidence type="ECO:0000259" key="2">
    <source>
        <dbReference type="Pfam" id="PF15442"/>
    </source>
</evidence>
<reference evidence="4" key="1">
    <citation type="submission" date="2025-08" db="UniProtKB">
        <authorList>
            <consortium name="RefSeq"/>
        </authorList>
    </citation>
    <scope>IDENTIFICATION</scope>
    <source>
        <tissue evidence="4">Liver</tissue>
    </source>
</reference>
<feature type="compositionally biased region" description="Polar residues" evidence="1">
    <location>
        <begin position="1"/>
        <end position="11"/>
    </location>
</feature>
<dbReference type="RefSeq" id="XP_040592437.1">
    <property type="nucleotide sequence ID" value="XM_040736503.1"/>
</dbReference>
<organism evidence="3 4">
    <name type="scientific">Mesocricetus auratus</name>
    <name type="common">Golden hamster</name>
    <dbReference type="NCBI Taxonomy" id="10036"/>
    <lineage>
        <taxon>Eukaryota</taxon>
        <taxon>Metazoa</taxon>
        <taxon>Chordata</taxon>
        <taxon>Craniata</taxon>
        <taxon>Vertebrata</taxon>
        <taxon>Euteleostomi</taxon>
        <taxon>Mammalia</taxon>
        <taxon>Eutheria</taxon>
        <taxon>Euarchontoglires</taxon>
        <taxon>Glires</taxon>
        <taxon>Rodentia</taxon>
        <taxon>Myomorpha</taxon>
        <taxon>Muroidea</taxon>
        <taxon>Cricetidae</taxon>
        <taxon>Cricetinae</taxon>
        <taxon>Mesocricetus</taxon>
    </lineage>
</organism>